<dbReference type="Gene3D" id="3.30.70.100">
    <property type="match status" value="1"/>
</dbReference>
<keyword evidence="2" id="KW-1185">Reference proteome</keyword>
<organism evidence="1 2">
    <name type="scientific">Geodermatophilus maliterrae</name>
    <dbReference type="NCBI Taxonomy" id="3162531"/>
    <lineage>
        <taxon>Bacteria</taxon>
        <taxon>Bacillati</taxon>
        <taxon>Actinomycetota</taxon>
        <taxon>Actinomycetes</taxon>
        <taxon>Geodermatophilales</taxon>
        <taxon>Geodermatophilaceae</taxon>
        <taxon>Geodermatophilus</taxon>
    </lineage>
</organism>
<dbReference type="SUPFAM" id="SSF54909">
    <property type="entry name" value="Dimeric alpha+beta barrel"/>
    <property type="match status" value="1"/>
</dbReference>
<accession>A0ABV3XDI0</accession>
<name>A0ABV3XDI0_9ACTN</name>
<evidence type="ECO:0008006" key="3">
    <source>
        <dbReference type="Google" id="ProtNLM"/>
    </source>
</evidence>
<sequence>MYTRSTTFRGAPTLIDDGIAYVRDQVMPAVRQLDGCVGFSMLVDRHTGRCIVTTSWGDPESLHRSAEAVRSVQEEVIRTVRGTDDEIEVVEWSVAVVHRVREAPRGAATRVMWTKGPIGQMDRVIDAFRTNIALRVDDLPGFCSVSLLVDHGTGRCATAATYDSRQTMNRARGQAQAMREEFTEHMGMRVTDVAEFDLVLAHLRVPETV</sequence>
<dbReference type="EMBL" id="JBFNXQ010000024">
    <property type="protein sequence ID" value="MEX5718633.1"/>
    <property type="molecule type" value="Genomic_DNA"/>
</dbReference>
<reference evidence="1 2" key="1">
    <citation type="submission" date="2024-06" db="EMBL/GenBank/DDBJ databases">
        <title>Draft genome sequence of Geodermatophilus badlandi, a novel member of the Geodermatophilaceae isolated from badland sedimentary rocks in the Red desert, Wyoming, USA.</title>
        <authorList>
            <person name="Ben Tekaya S."/>
            <person name="Nouioui I."/>
            <person name="Flores G.M."/>
            <person name="Shaal M.N."/>
            <person name="Bredoire F."/>
            <person name="Basile F."/>
            <person name="Van Diepen L."/>
            <person name="Ward N.L."/>
        </authorList>
    </citation>
    <scope>NUCLEOTIDE SEQUENCE [LARGE SCALE GENOMIC DNA]</scope>
    <source>
        <strain evidence="1 2">WL48A</strain>
    </source>
</reference>
<protein>
    <recommendedName>
        <fullName evidence="3">Antibiotic biosynthesis monooxygenase</fullName>
    </recommendedName>
</protein>
<dbReference type="RefSeq" id="WP_369205685.1">
    <property type="nucleotide sequence ID" value="NZ_JBFNXQ010000024.1"/>
</dbReference>
<comment type="caution">
    <text evidence="1">The sequence shown here is derived from an EMBL/GenBank/DDBJ whole genome shotgun (WGS) entry which is preliminary data.</text>
</comment>
<dbReference type="InterPro" id="IPR011008">
    <property type="entry name" value="Dimeric_a/b-barrel"/>
</dbReference>
<dbReference type="Proteomes" id="UP001560045">
    <property type="component" value="Unassembled WGS sequence"/>
</dbReference>
<proteinExistence type="predicted"/>
<evidence type="ECO:0000313" key="2">
    <source>
        <dbReference type="Proteomes" id="UP001560045"/>
    </source>
</evidence>
<gene>
    <name evidence="1" type="ORF">ABQ292_09700</name>
</gene>
<evidence type="ECO:0000313" key="1">
    <source>
        <dbReference type="EMBL" id="MEX5718633.1"/>
    </source>
</evidence>